<evidence type="ECO:0000256" key="10">
    <source>
        <dbReference type="ARBA" id="ARBA00022842"/>
    </source>
</evidence>
<dbReference type="GO" id="GO:0004674">
    <property type="term" value="F:protein serine/threonine kinase activity"/>
    <property type="evidence" value="ECO:0007669"/>
    <property type="project" value="UniProtKB-KW"/>
</dbReference>
<dbReference type="GO" id="GO:0005524">
    <property type="term" value="F:ATP binding"/>
    <property type="evidence" value="ECO:0007669"/>
    <property type="project" value="UniProtKB-KW"/>
</dbReference>
<dbReference type="GO" id="GO:0046872">
    <property type="term" value="F:metal ion binding"/>
    <property type="evidence" value="ECO:0007669"/>
    <property type="project" value="UniProtKB-KW"/>
</dbReference>
<dbReference type="FunFam" id="3.30.200.20:FF:000052">
    <property type="entry name" value="Serine/threonine-protein kinase RIO2"/>
    <property type="match status" value="1"/>
</dbReference>
<evidence type="ECO:0000259" key="16">
    <source>
        <dbReference type="PROSITE" id="PS50011"/>
    </source>
</evidence>
<evidence type="ECO:0000256" key="8">
    <source>
        <dbReference type="ARBA" id="ARBA00022777"/>
    </source>
</evidence>
<dbReference type="InterPro" id="IPR018935">
    <property type="entry name" value="RIO_kinase_CS"/>
</dbReference>
<accession>A0A899G2T0</accession>
<dbReference type="FunFam" id="1.10.10.10:FF:000053">
    <property type="entry name" value="Serine/threonine-protein kinase RIO2"/>
    <property type="match status" value="1"/>
</dbReference>
<comment type="similarity">
    <text evidence="2">Belongs to the protein kinase superfamily. RIO-type Ser/Thr kinase family.</text>
</comment>
<evidence type="ECO:0000256" key="7">
    <source>
        <dbReference type="ARBA" id="ARBA00022741"/>
    </source>
</evidence>
<evidence type="ECO:0000256" key="5">
    <source>
        <dbReference type="ARBA" id="ARBA00022679"/>
    </source>
</evidence>
<dbReference type="InterPro" id="IPR000687">
    <property type="entry name" value="RIO_kinase"/>
</dbReference>
<feature type="domain" description="Protein kinase" evidence="16">
    <location>
        <begin position="95"/>
        <end position="350"/>
    </location>
</feature>
<dbReference type="InterPro" id="IPR011009">
    <property type="entry name" value="Kinase-like_dom_sf"/>
</dbReference>
<comment type="catalytic activity">
    <reaction evidence="11">
        <text>L-threonyl-[protein] + ATP = O-phospho-L-threonyl-[protein] + ADP + H(+)</text>
        <dbReference type="Rhea" id="RHEA:46608"/>
        <dbReference type="Rhea" id="RHEA-COMP:11060"/>
        <dbReference type="Rhea" id="RHEA-COMP:11605"/>
        <dbReference type="ChEBI" id="CHEBI:15378"/>
        <dbReference type="ChEBI" id="CHEBI:30013"/>
        <dbReference type="ChEBI" id="CHEBI:30616"/>
        <dbReference type="ChEBI" id="CHEBI:61977"/>
        <dbReference type="ChEBI" id="CHEBI:456216"/>
        <dbReference type="EC" id="2.7.11.1"/>
    </reaction>
</comment>
<dbReference type="PROSITE" id="PS50011">
    <property type="entry name" value="PROTEIN_KINASE_DOM"/>
    <property type="match status" value="1"/>
</dbReference>
<dbReference type="InterPro" id="IPR018934">
    <property type="entry name" value="RIO_dom"/>
</dbReference>
<keyword evidence="6" id="KW-0479">Metal-binding</keyword>
<dbReference type="Pfam" id="PF09202">
    <property type="entry name" value="Rio2_N"/>
    <property type="match status" value="1"/>
</dbReference>
<dbReference type="PROSITE" id="PS01245">
    <property type="entry name" value="RIO1"/>
    <property type="match status" value="1"/>
</dbReference>
<dbReference type="PANTHER" id="PTHR45852">
    <property type="entry name" value="SER/THR-PROTEIN KINASE RIO2"/>
    <property type="match status" value="1"/>
</dbReference>
<dbReference type="GO" id="GO:0030490">
    <property type="term" value="P:maturation of SSU-rRNA"/>
    <property type="evidence" value="ECO:0007669"/>
    <property type="project" value="TreeGrafter"/>
</dbReference>
<evidence type="ECO:0000256" key="15">
    <source>
        <dbReference type="SAM" id="MobiDB-lite"/>
    </source>
</evidence>
<proteinExistence type="inferred from homology"/>
<dbReference type="InterPro" id="IPR036390">
    <property type="entry name" value="WH_DNA-bd_sf"/>
</dbReference>
<keyword evidence="7" id="KW-0547">Nucleotide-binding</keyword>
<dbReference type="GO" id="GO:0005634">
    <property type="term" value="C:nucleus"/>
    <property type="evidence" value="ECO:0007669"/>
    <property type="project" value="TreeGrafter"/>
</dbReference>
<evidence type="ECO:0000256" key="13">
    <source>
        <dbReference type="ARBA" id="ARBA00068353"/>
    </source>
</evidence>
<dbReference type="Proteomes" id="UP000663699">
    <property type="component" value="Chromosome 7"/>
</dbReference>
<feature type="compositionally biased region" description="Acidic residues" evidence="15">
    <location>
        <begin position="327"/>
        <end position="339"/>
    </location>
</feature>
<dbReference type="GO" id="GO:0030688">
    <property type="term" value="C:preribosome, small subunit precursor"/>
    <property type="evidence" value="ECO:0007669"/>
    <property type="project" value="TreeGrafter"/>
</dbReference>
<evidence type="ECO:0000256" key="11">
    <source>
        <dbReference type="ARBA" id="ARBA00047899"/>
    </source>
</evidence>
<dbReference type="Gene3D" id="1.10.10.10">
    <property type="entry name" value="Winged helix-like DNA-binding domain superfamily/Winged helix DNA-binding domain"/>
    <property type="match status" value="1"/>
</dbReference>
<dbReference type="GO" id="GO:0005829">
    <property type="term" value="C:cytosol"/>
    <property type="evidence" value="ECO:0007669"/>
    <property type="project" value="TreeGrafter"/>
</dbReference>
<evidence type="ECO:0000256" key="9">
    <source>
        <dbReference type="ARBA" id="ARBA00022840"/>
    </source>
</evidence>
<dbReference type="PANTHER" id="PTHR45852:SF1">
    <property type="entry name" value="SERINE_THREONINE-PROTEIN KINASE RIO2"/>
    <property type="match status" value="1"/>
</dbReference>
<dbReference type="InterPro" id="IPR030484">
    <property type="entry name" value="Rio2"/>
</dbReference>
<dbReference type="EC" id="2.7.11.1" evidence="3"/>
<dbReference type="SMART" id="SM00090">
    <property type="entry name" value="RIO"/>
    <property type="match status" value="1"/>
</dbReference>
<feature type="compositionally biased region" description="Polar residues" evidence="15">
    <location>
        <begin position="340"/>
        <end position="350"/>
    </location>
</feature>
<evidence type="ECO:0000256" key="2">
    <source>
        <dbReference type="ARBA" id="ARBA00009196"/>
    </source>
</evidence>
<dbReference type="OrthoDB" id="10258631at2759"/>
<dbReference type="SUPFAM" id="SSF56112">
    <property type="entry name" value="Protein kinase-like (PK-like)"/>
    <property type="match status" value="1"/>
</dbReference>
<dbReference type="AlphaFoldDB" id="A0A899G2T0"/>
<evidence type="ECO:0000313" key="18">
    <source>
        <dbReference type="Proteomes" id="UP000663699"/>
    </source>
</evidence>
<evidence type="ECO:0000313" key="17">
    <source>
        <dbReference type="EMBL" id="QSL65638.1"/>
    </source>
</evidence>
<name>A0A899G2T0_9ASCO</name>
<dbReference type="SUPFAM" id="SSF46785">
    <property type="entry name" value="Winged helix' DNA-binding domain"/>
    <property type="match status" value="1"/>
</dbReference>
<dbReference type="InterPro" id="IPR015285">
    <property type="entry name" value="RIO2_wHTH_N"/>
</dbReference>
<comment type="catalytic activity">
    <reaction evidence="12">
        <text>L-seryl-[protein] + ATP = O-phospho-L-seryl-[protein] + ADP + H(+)</text>
        <dbReference type="Rhea" id="RHEA:17989"/>
        <dbReference type="Rhea" id="RHEA-COMP:9863"/>
        <dbReference type="Rhea" id="RHEA-COMP:11604"/>
        <dbReference type="ChEBI" id="CHEBI:15378"/>
        <dbReference type="ChEBI" id="CHEBI:29999"/>
        <dbReference type="ChEBI" id="CHEBI:30616"/>
        <dbReference type="ChEBI" id="CHEBI:83421"/>
        <dbReference type="ChEBI" id="CHEBI:456216"/>
        <dbReference type="EC" id="2.7.11.1"/>
    </reaction>
</comment>
<sequence length="350" mass="40813">MVNLDIKSIRYLSQDDFRVLTAVEMGSKNHELVPTSLISQISKLKGNNEQRCISELARNGLISKVKNAKYDGYRLTYAGYDYLALKSFSKREYIYSIGNKIGVGKESDVYVVSDKTGKQMLKRDYLRNRKSASWMYMSRLAAKKEYTVMKVLYENKFPVPQPIDHARHCIIMEKIEAYPLHKIDNIVHPEKLYMTLMQLIVKLANCGLIHGDFNEFNILLYENGDPIIIDFPQMISIDHLNSEEYFNRDVQCIKKYFQKKFHYESNYIPIFHKDVKRENNLDAQVKVEGFPRKLTKKLDMHFKKSKYTEFTADNESSSSTENIDDKSSEEDSENYEDNEILNTSDASQKS</sequence>
<dbReference type="InterPro" id="IPR000719">
    <property type="entry name" value="Prot_kinase_dom"/>
</dbReference>
<evidence type="ECO:0000256" key="12">
    <source>
        <dbReference type="ARBA" id="ARBA00048679"/>
    </source>
</evidence>
<dbReference type="InterPro" id="IPR036388">
    <property type="entry name" value="WH-like_DNA-bd_sf"/>
</dbReference>
<comment type="cofactor">
    <cofactor evidence="1">
        <name>Mg(2+)</name>
        <dbReference type="ChEBI" id="CHEBI:18420"/>
    </cofactor>
</comment>
<dbReference type="Pfam" id="PF01163">
    <property type="entry name" value="RIO1"/>
    <property type="match status" value="1"/>
</dbReference>
<evidence type="ECO:0000256" key="4">
    <source>
        <dbReference type="ARBA" id="ARBA00022527"/>
    </source>
</evidence>
<feature type="compositionally biased region" description="Polar residues" evidence="15">
    <location>
        <begin position="311"/>
        <end position="320"/>
    </location>
</feature>
<feature type="region of interest" description="Disordered" evidence="15">
    <location>
        <begin position="311"/>
        <end position="350"/>
    </location>
</feature>
<keyword evidence="4" id="KW-0723">Serine/threonine-protein kinase</keyword>
<reference evidence="17" key="1">
    <citation type="submission" date="2020-06" db="EMBL/GenBank/DDBJ databases">
        <title>Genomes of multiple members of Pneumocystis genus reveal paths to human pathogen Pneumocystis jirovecii.</title>
        <authorList>
            <person name="Cisse O.H."/>
            <person name="Ma L."/>
            <person name="Dekker J."/>
            <person name="Khil P."/>
            <person name="Jo J."/>
            <person name="Brenchley J."/>
            <person name="Blair R."/>
            <person name="Pahar B."/>
            <person name="Chabe M."/>
            <person name="Van Rompay K.A."/>
            <person name="Keesler R."/>
            <person name="Sukura A."/>
            <person name="Hirsch V."/>
            <person name="Kutty G."/>
            <person name="Liu Y."/>
            <person name="Peng L."/>
            <person name="Chen J."/>
            <person name="Song J."/>
            <person name="Weissenbacher-Lang C."/>
            <person name="Xu J."/>
            <person name="Upham N.S."/>
            <person name="Stajich J.E."/>
            <person name="Cuomo C.A."/>
            <person name="Cushion M.T."/>
            <person name="Kovacs J.A."/>
        </authorList>
    </citation>
    <scope>NUCLEOTIDE SEQUENCE</scope>
    <source>
        <strain evidence="17">2A</strain>
    </source>
</reference>
<evidence type="ECO:0000256" key="14">
    <source>
        <dbReference type="ARBA" id="ARBA00068837"/>
    </source>
</evidence>
<dbReference type="EMBL" id="CP054538">
    <property type="protein sequence ID" value="QSL65638.1"/>
    <property type="molecule type" value="Genomic_DNA"/>
</dbReference>
<protein>
    <recommendedName>
        <fullName evidence="13">Serine/threonine-protein kinase RIO2</fullName>
        <ecNumber evidence="3">2.7.11.1</ecNumber>
    </recommendedName>
    <alternativeName>
        <fullName evidence="14">Serine/threonine-protein kinase rio2</fullName>
    </alternativeName>
</protein>
<dbReference type="Gene3D" id="3.30.200.20">
    <property type="entry name" value="Phosphorylase Kinase, domain 1"/>
    <property type="match status" value="1"/>
</dbReference>
<dbReference type="Gene3D" id="1.10.510.10">
    <property type="entry name" value="Transferase(Phosphotransferase) domain 1"/>
    <property type="match status" value="1"/>
</dbReference>
<keyword evidence="5" id="KW-0808">Transferase</keyword>
<evidence type="ECO:0000256" key="6">
    <source>
        <dbReference type="ARBA" id="ARBA00022723"/>
    </source>
</evidence>
<gene>
    <name evidence="17" type="ORF">MERGE_002951</name>
</gene>
<keyword evidence="18" id="KW-1185">Reference proteome</keyword>
<evidence type="ECO:0000256" key="1">
    <source>
        <dbReference type="ARBA" id="ARBA00001946"/>
    </source>
</evidence>
<keyword evidence="10" id="KW-0460">Magnesium</keyword>
<organism evidence="17 18">
    <name type="scientific">Pneumocystis wakefieldiae</name>
    <dbReference type="NCBI Taxonomy" id="38082"/>
    <lineage>
        <taxon>Eukaryota</taxon>
        <taxon>Fungi</taxon>
        <taxon>Dikarya</taxon>
        <taxon>Ascomycota</taxon>
        <taxon>Taphrinomycotina</taxon>
        <taxon>Pneumocystomycetes</taxon>
        <taxon>Pneumocystaceae</taxon>
        <taxon>Pneumocystis</taxon>
    </lineage>
</organism>
<keyword evidence="9" id="KW-0067">ATP-binding</keyword>
<evidence type="ECO:0000256" key="3">
    <source>
        <dbReference type="ARBA" id="ARBA00012513"/>
    </source>
</evidence>
<keyword evidence="8" id="KW-0418">Kinase</keyword>
<dbReference type="CDD" id="cd05144">
    <property type="entry name" value="RIO2_C"/>
    <property type="match status" value="1"/>
</dbReference>